<protein>
    <submittedName>
        <fullName evidence="1">Uncharacterized protein</fullName>
    </submittedName>
</protein>
<gene>
    <name evidence="1" type="ORF">K1T71_001939</name>
</gene>
<keyword evidence="2" id="KW-1185">Reference proteome</keyword>
<organism evidence="1 2">
    <name type="scientific">Dendrolimus kikuchii</name>
    <dbReference type="NCBI Taxonomy" id="765133"/>
    <lineage>
        <taxon>Eukaryota</taxon>
        <taxon>Metazoa</taxon>
        <taxon>Ecdysozoa</taxon>
        <taxon>Arthropoda</taxon>
        <taxon>Hexapoda</taxon>
        <taxon>Insecta</taxon>
        <taxon>Pterygota</taxon>
        <taxon>Neoptera</taxon>
        <taxon>Endopterygota</taxon>
        <taxon>Lepidoptera</taxon>
        <taxon>Glossata</taxon>
        <taxon>Ditrysia</taxon>
        <taxon>Bombycoidea</taxon>
        <taxon>Lasiocampidae</taxon>
        <taxon>Dendrolimus</taxon>
    </lineage>
</organism>
<proteinExistence type="predicted"/>
<dbReference type="Proteomes" id="UP000824533">
    <property type="component" value="Linkage Group LG03"/>
</dbReference>
<sequence>MGLLVKYIVAGLVRYWLIHTDYWQILANRVEIATPLNSWKRLIEGVYLYDRKIDPYDGDSFHESPILLLFFHYVLKKMPFILPVLFTVLDLVTAHLLYKTSKGFIRIFIDCQERNASDVSCESKDMLLKEYEMREASEYVLSVYLFNPYSVLNCVGLTTTVVQNLFVAAALCGATYGYGVVACIFLALATHQALYPVLLIVPIAMIVADVNKGCIKCSYLKTLLAFVLNWGFLIFISAYIMDGSYQYVYNTYGFILTVPDLKPNIGLFWYFFTEMFEHFRLLFVCAFQINALVLYIVPLTLRFKREPILLVTVLLALSTVFRSYPCVGDVGFYMAFLPIWRHLFTFMQQKFIVGCAFIITSALGPTVLTIYTCASIIVTEGVILPSIPQRLLPCYRSGAPDLSAPKRLDVFLSLLRKVELNSQLDMRLLSTGLLRSLRLDGIEQSSAGAVETEFVLPFRASGFQFHKYKLLMDLFLPSQDNILNVDEILTVGEKCMLHKIISSTVWQWERGDENVVCPVSAQMSMNMAIQSNTSVNSRCPIEEGVIQTEWGTISPGTVMAAVASAMEAQRVSISDIFNANIYKEDVAEPLMSAAMQEWYENIETLDGEAQRQIDPVDISNIWVATLAGDLSEVVVNQGPRVGPVSQRMIIGSNERWNDTLLPRNHYIFPQNSSIIDWHFTDAEILAGIDGLILANFVPEWVEQRRTLRVSQIIEMYYSNEGVSFNPTVKACNRQSLFLQVFNSTDLFREASRFAHVLSLRQITVYIPVEEMERITDAAVTAFTTYLPNLLRQNHRDCQISHSIPVMDVIVATDGSWKGYDVEEFMSWLGGALEMDAQRSTISLMHGNTGAWIVPPSHNVTVTFSHINNFTDEWPNRMSLPTIMSNVIQYSLNKSLHQIEIGASAGPSTMVLIISPSDRPSSTELDRVRELMTTLRSSYFDVYFAYVAQDLTDFQNINNEYLDYSELFLSTTSISVHDVIEAVDTHLIKSNIPMTIFGVQCPVNGTVYNQTEYEDFVLPGRQTYYRIHPFYLRQQPMIQIQFRNDGQGHILVCTWRGADVSHSCQAIAERGFHIFNLTTPCPSLDFCPPAHFVTSVTSTANLCAHNDCRFPNQVGYYIRHSGLRCLPLRGAAIATKLNNLIFLMFILFILHCV</sequence>
<evidence type="ECO:0000313" key="2">
    <source>
        <dbReference type="Proteomes" id="UP000824533"/>
    </source>
</evidence>
<accession>A0ACC1DFH1</accession>
<name>A0ACC1DFH1_9NEOP</name>
<evidence type="ECO:0000313" key="1">
    <source>
        <dbReference type="EMBL" id="KAJ0182570.1"/>
    </source>
</evidence>
<dbReference type="EMBL" id="CM034389">
    <property type="protein sequence ID" value="KAJ0182570.1"/>
    <property type="molecule type" value="Genomic_DNA"/>
</dbReference>
<reference evidence="1 2" key="1">
    <citation type="journal article" date="2021" name="Front. Genet.">
        <title>Chromosome-Level Genome Assembly Reveals Significant Gene Expansion in the Toll and IMD Signaling Pathways of Dendrolimus kikuchii.</title>
        <authorList>
            <person name="Zhou J."/>
            <person name="Wu P."/>
            <person name="Xiong Z."/>
            <person name="Liu N."/>
            <person name="Zhao N."/>
            <person name="Ji M."/>
            <person name="Qiu Y."/>
            <person name="Yang B."/>
        </authorList>
    </citation>
    <scope>NUCLEOTIDE SEQUENCE [LARGE SCALE GENOMIC DNA]</scope>
    <source>
        <strain evidence="1">Ann1</strain>
    </source>
</reference>
<comment type="caution">
    <text evidence="1">The sequence shown here is derived from an EMBL/GenBank/DDBJ whole genome shotgun (WGS) entry which is preliminary data.</text>
</comment>